<dbReference type="GO" id="GO:0003700">
    <property type="term" value="F:DNA-binding transcription factor activity"/>
    <property type="evidence" value="ECO:0007669"/>
    <property type="project" value="InterPro"/>
</dbReference>
<dbReference type="InterPro" id="IPR029441">
    <property type="entry name" value="Cass2"/>
</dbReference>
<dbReference type="SMART" id="SM00342">
    <property type="entry name" value="HTH_ARAC"/>
    <property type="match status" value="1"/>
</dbReference>
<dbReference type="InterPro" id="IPR050959">
    <property type="entry name" value="MarA-like"/>
</dbReference>
<dbReference type="PANTHER" id="PTHR47504:SF5">
    <property type="entry name" value="RIGHT ORIGIN-BINDING PROTEIN"/>
    <property type="match status" value="1"/>
</dbReference>
<keyword evidence="2" id="KW-0238">DNA-binding</keyword>
<evidence type="ECO:0000256" key="2">
    <source>
        <dbReference type="ARBA" id="ARBA00023125"/>
    </source>
</evidence>
<dbReference type="Pfam" id="PF14526">
    <property type="entry name" value="Cass2"/>
    <property type="match status" value="1"/>
</dbReference>
<evidence type="ECO:0000313" key="6">
    <source>
        <dbReference type="Proteomes" id="UP000694232"/>
    </source>
</evidence>
<keyword evidence="6" id="KW-1185">Reference proteome</keyword>
<protein>
    <submittedName>
        <fullName evidence="5">AraC family transcriptional regulator</fullName>
    </submittedName>
</protein>
<sequence>MGAVSASFTRICNLLEYIHQHLDQPLSLDRLSQQSCWSRWQLQRVFHNETGLTVANYVRELKLSEAAERLVCSQERVIDIALALGFSSEVSFSRTFKHHFGISPRQYRQQGQRTGLRKPLQVQQFAPRGERCTRLVDVRLESQAEFELFGVATTIRGLLSSQPDFTTQVPKIWQTYFSCPSDSKPGPLTGVIDVTRVGSEHGQLRYWATGSHWMAGLNSVRIPAQTYAVVKHCGPVSQLADTLEWFIFEWLPDSPYRGVDGFELERYPADYNCACDNAAMEYWLPITARTD</sequence>
<evidence type="ECO:0000259" key="4">
    <source>
        <dbReference type="PROSITE" id="PS01124"/>
    </source>
</evidence>
<dbReference type="Pfam" id="PF12833">
    <property type="entry name" value="HTH_18"/>
    <property type="match status" value="1"/>
</dbReference>
<dbReference type="GO" id="GO:0043565">
    <property type="term" value="F:sequence-specific DNA binding"/>
    <property type="evidence" value="ECO:0007669"/>
    <property type="project" value="InterPro"/>
</dbReference>
<name>A0A975UCA1_9VIBR</name>
<dbReference type="RefSeq" id="WP_218562932.1">
    <property type="nucleotide sequence ID" value="NZ_CP076643.1"/>
</dbReference>
<dbReference type="EMBL" id="CP076643">
    <property type="protein sequence ID" value="QXO18411.1"/>
    <property type="molecule type" value="Genomic_DNA"/>
</dbReference>
<accession>A0A975UCA1</accession>
<feature type="domain" description="HTH araC/xylS-type" evidence="4">
    <location>
        <begin position="12"/>
        <end position="110"/>
    </location>
</feature>
<dbReference type="SMART" id="SM00871">
    <property type="entry name" value="AraC_E_bind"/>
    <property type="match status" value="1"/>
</dbReference>
<dbReference type="InterPro" id="IPR018060">
    <property type="entry name" value="HTH_AraC"/>
</dbReference>
<gene>
    <name evidence="5" type="ORF">KNV97_09100</name>
</gene>
<dbReference type="AlphaFoldDB" id="A0A975UCA1"/>
<dbReference type="InterPro" id="IPR010499">
    <property type="entry name" value="AraC_E-bd"/>
</dbReference>
<dbReference type="PROSITE" id="PS01124">
    <property type="entry name" value="HTH_ARAC_FAMILY_2"/>
    <property type="match status" value="1"/>
</dbReference>
<dbReference type="InterPro" id="IPR018062">
    <property type="entry name" value="HTH_AraC-typ_CS"/>
</dbReference>
<dbReference type="KEGG" id="vos:KNV97_09100"/>
<evidence type="ECO:0000256" key="1">
    <source>
        <dbReference type="ARBA" id="ARBA00023015"/>
    </source>
</evidence>
<proteinExistence type="predicted"/>
<evidence type="ECO:0000313" key="5">
    <source>
        <dbReference type="EMBL" id="QXO18411.1"/>
    </source>
</evidence>
<reference evidence="5" key="1">
    <citation type="submission" date="2021-06" db="EMBL/GenBank/DDBJ databases">
        <title>Vibrio nov. sp., novel gut bacterium isolated from Yellow Sea oyster.</title>
        <authorList>
            <person name="Muhammad N."/>
            <person name="Nguyen T.H."/>
            <person name="Lee Y.-J."/>
            <person name="Ko J."/>
            <person name="Kim S.-G."/>
        </authorList>
    </citation>
    <scope>NUCLEOTIDE SEQUENCE</scope>
    <source>
        <strain evidence="5">OG9-811</strain>
    </source>
</reference>
<keyword evidence="1" id="KW-0805">Transcription regulation</keyword>
<organism evidence="5 6">
    <name type="scientific">Vibrio ostreae</name>
    <dbReference type="NCBI Taxonomy" id="2841925"/>
    <lineage>
        <taxon>Bacteria</taxon>
        <taxon>Pseudomonadati</taxon>
        <taxon>Pseudomonadota</taxon>
        <taxon>Gammaproteobacteria</taxon>
        <taxon>Vibrionales</taxon>
        <taxon>Vibrionaceae</taxon>
        <taxon>Vibrio</taxon>
    </lineage>
</organism>
<keyword evidence="3" id="KW-0804">Transcription</keyword>
<dbReference type="Proteomes" id="UP000694232">
    <property type="component" value="Chromosome 1"/>
</dbReference>
<dbReference type="PANTHER" id="PTHR47504">
    <property type="entry name" value="RIGHT ORIGIN-BINDING PROTEIN"/>
    <property type="match status" value="1"/>
</dbReference>
<dbReference type="PROSITE" id="PS00041">
    <property type="entry name" value="HTH_ARAC_FAMILY_1"/>
    <property type="match status" value="1"/>
</dbReference>
<evidence type="ECO:0000256" key="3">
    <source>
        <dbReference type="ARBA" id="ARBA00023163"/>
    </source>
</evidence>